<dbReference type="Pfam" id="PF01739">
    <property type="entry name" value="CheR"/>
    <property type="match status" value="1"/>
</dbReference>
<dbReference type="CDD" id="cd00130">
    <property type="entry name" value="PAS"/>
    <property type="match status" value="2"/>
</dbReference>
<evidence type="ECO:0000256" key="18">
    <source>
        <dbReference type="SAM" id="MobiDB-lite"/>
    </source>
</evidence>
<dbReference type="InterPro" id="IPR000673">
    <property type="entry name" value="Sig_transdc_resp-reg_Me-estase"/>
</dbReference>
<evidence type="ECO:0000256" key="17">
    <source>
        <dbReference type="SAM" id="Coils"/>
    </source>
</evidence>
<evidence type="ECO:0000256" key="6">
    <source>
        <dbReference type="ARBA" id="ARBA00022606"/>
    </source>
</evidence>
<keyword evidence="11" id="KW-0547">Nucleotide-binding</keyword>
<keyword evidence="10" id="KW-0949">S-adenosyl-L-methionine</keyword>
<evidence type="ECO:0000256" key="7">
    <source>
        <dbReference type="ARBA" id="ARBA00022630"/>
    </source>
</evidence>
<keyword evidence="17" id="KW-0175">Coiled coil</keyword>
<dbReference type="GO" id="GO:0032259">
    <property type="term" value="P:methylation"/>
    <property type="evidence" value="ECO:0007669"/>
    <property type="project" value="UniProtKB-KW"/>
</dbReference>
<reference evidence="23 24" key="1">
    <citation type="submission" date="2018-08" db="EMBL/GenBank/DDBJ databases">
        <title>Lysobacter soli KCTC 22011, whole genome shotgun sequence.</title>
        <authorList>
            <person name="Zhang X."/>
            <person name="Feng G."/>
            <person name="Zhu H."/>
        </authorList>
    </citation>
    <scope>NUCLEOTIDE SEQUENCE [LARGE SCALE GENOMIC DNA]</scope>
    <source>
        <strain evidence="23 24">KCTC 22011</strain>
    </source>
</reference>
<dbReference type="Pfam" id="PF00989">
    <property type="entry name" value="PAS"/>
    <property type="match status" value="1"/>
</dbReference>
<dbReference type="InterPro" id="IPR022641">
    <property type="entry name" value="CheR_N"/>
</dbReference>
<dbReference type="SUPFAM" id="SSF55785">
    <property type="entry name" value="PYP-like sensor domain (PAS domain)"/>
    <property type="match status" value="3"/>
</dbReference>
<dbReference type="GO" id="GO:0009881">
    <property type="term" value="F:photoreceptor activity"/>
    <property type="evidence" value="ECO:0007669"/>
    <property type="project" value="UniProtKB-KW"/>
</dbReference>
<dbReference type="GO" id="GO:0000156">
    <property type="term" value="F:phosphorelay response regulator activity"/>
    <property type="evidence" value="ECO:0007669"/>
    <property type="project" value="InterPro"/>
</dbReference>
<dbReference type="RefSeq" id="WP_115841095.1">
    <property type="nucleotide sequence ID" value="NZ_QTJR01000002.1"/>
</dbReference>
<dbReference type="InterPro" id="IPR050903">
    <property type="entry name" value="Bact_Chemotaxis_MeTrfase"/>
</dbReference>
<keyword evidence="13" id="KW-0067">ATP-binding</keyword>
<evidence type="ECO:0000256" key="14">
    <source>
        <dbReference type="ARBA" id="ARBA00022991"/>
    </source>
</evidence>
<dbReference type="InterPro" id="IPR013656">
    <property type="entry name" value="PAS_4"/>
</dbReference>
<dbReference type="Gene3D" id="3.40.50.180">
    <property type="entry name" value="Methylesterase CheB, C-terminal domain"/>
    <property type="match status" value="1"/>
</dbReference>
<keyword evidence="7" id="KW-0285">Flavoprotein</keyword>
<dbReference type="Gene3D" id="3.30.450.20">
    <property type="entry name" value="PAS domain"/>
    <property type="match status" value="3"/>
</dbReference>
<keyword evidence="9" id="KW-0808">Transferase</keyword>
<organism evidence="23 24">
    <name type="scientific">Lysobacter soli</name>
    <dbReference type="NCBI Taxonomy" id="453783"/>
    <lineage>
        <taxon>Bacteria</taxon>
        <taxon>Pseudomonadati</taxon>
        <taxon>Pseudomonadota</taxon>
        <taxon>Gammaproteobacteria</taxon>
        <taxon>Lysobacterales</taxon>
        <taxon>Lysobacteraceae</taxon>
        <taxon>Lysobacter</taxon>
    </lineage>
</organism>
<dbReference type="Pfam" id="PF07536">
    <property type="entry name" value="HWE_HK"/>
    <property type="match status" value="1"/>
</dbReference>
<feature type="domain" description="CheR-type methyltransferase" evidence="22">
    <location>
        <begin position="239"/>
        <end position="501"/>
    </location>
</feature>
<dbReference type="InterPro" id="IPR035909">
    <property type="entry name" value="CheB_C"/>
</dbReference>
<dbReference type="Gene3D" id="3.30.565.10">
    <property type="entry name" value="Histidine kinase-like ATPase, C-terminal domain"/>
    <property type="match status" value="1"/>
</dbReference>
<sequence length="1324" mass="144753">MTKPPHRDAKPKGAADEQPGQARASDTAASANVPLIVGIGASAGGLEAYKSFFENLESADGMAFVLVSHLSPDHASMLPELVARYTSLAVMEAADGMDVEAGHVYIIPPDATLTISGGVLQLSKPAPPRQYRFPIDTFFASLAEDQGDNAVCIILSGAGSDGARGLGAIKERGGLTLAQAAIDHIAIAGMPASAAATGLVDNIVPVEQMPARLKAYRAHLSTARTQKGPDGMRQDLSHHLQAICTLLRAEVGHDFSQYKEKTLIRRIQRRMQVVQIDGVAGYIDYLKQTPRELDNLFRELLIGVTEFFRDPEAFEALQTLAIPSLLEGRSAADTLRVWTPACATGEEAYSIAISLAEAIAARRGGPKVQIFATDIDDRAINAARAGRFRAPLPGVSAERLERWFIQDGEHYVVVKPIREMVVFSPHSAIKDPPFSRLDLISCRNLLIYMNSELQEHLIRTFHYALRPGGVLMLGPSESLGRNTALFSVLDKKHRLYSRRADGRASLPMTTPKRLAGMEAVARVPVVRGGGIEDAIDRNARRVLDKHSPAYVVIDANHDVLRFSGDTGRYLGPSAGAASLNLFALLNKGLRGPARTAVQQALVRHNTVVQEGQLTGPHGERIPVRLIAEPIHEQDDGNAERRAPSSLCILVFKELTPVAAVAESTTPNGRRARGESARIRELDLELATTREQLHTAIDELETANEEMKSANEEYQSVNEELQSSNEELETSKEEMQSINEELQTVNVELNSKNEALARLNSDLQNLLESTQIATLFLDSALHVSGFTPAISDLFHLREGDHGRPITEITARIPYPQLKQDVKQVLRTLAMVERVLHGGVDDAVYLLRMRPYRTTDNVIDGVVLTFIDITERQQHEYERARLAAIVESSQDAIIGHSLEGIITSWNAGAESMFGYPPARAIGKPLSVLLPPDSKKDLDTLLEASSRQIKAEELLMTWIREDGTPVPLSLRCSPVLDPAGAVVGGSTIARDITDRKRAAWMLDETERRLAAIIEQTTVGVAQTDLDGKLEMVNPRYGEILGRSADELIGHRLHEYIHPADAAEFEAQFHDLVAEGKPFQTEQRYVRPDAKLAWINHHVTLIHDEGGQPSHAVAFALDVTQRRLAAQQRELLVSELNHRVKNTLATVHSIALQTLRHTPDMGKFRDAFVSRLRSLSTAHDLLAKEGWRGVSLADLARAELAPYHAGDTDTAHVQIVGDDLHLDAKTGLALSLALHELATNAGKYGAFTREGGQVRLEWATFERDSQRWLRMVWTESGGPPVNAPASRGFGSRLITEGVGYELGGDVSLEFPDSGVVCTMTVPLKDAGS</sequence>
<proteinExistence type="predicted"/>
<evidence type="ECO:0000259" key="19">
    <source>
        <dbReference type="PROSITE" id="PS50112"/>
    </source>
</evidence>
<dbReference type="InterPro" id="IPR000780">
    <property type="entry name" value="CheR_MeTrfase"/>
</dbReference>
<dbReference type="InterPro" id="IPR035965">
    <property type="entry name" value="PAS-like_dom_sf"/>
</dbReference>
<dbReference type="GO" id="GO:0008984">
    <property type="term" value="F:protein-glutamate methylesterase activity"/>
    <property type="evidence" value="ECO:0007669"/>
    <property type="project" value="InterPro"/>
</dbReference>
<keyword evidence="4" id="KW-0597">Phosphoprotein</keyword>
<comment type="caution">
    <text evidence="23">The sequence shown here is derived from an EMBL/GenBank/DDBJ whole genome shotgun (WGS) entry which is preliminary data.</text>
</comment>
<dbReference type="SMART" id="SM00138">
    <property type="entry name" value="MeTrc"/>
    <property type="match status" value="1"/>
</dbReference>
<feature type="domain" description="CheB-type methylesterase" evidence="21">
    <location>
        <begin position="36"/>
        <end position="213"/>
    </location>
</feature>
<keyword evidence="5" id="KW-0489">Methyltransferase</keyword>
<feature type="domain" description="PAC" evidence="20">
    <location>
        <begin position="949"/>
        <end position="1001"/>
    </location>
</feature>
<feature type="region of interest" description="Disordered" evidence="18">
    <location>
        <begin position="1"/>
        <end position="27"/>
    </location>
</feature>
<evidence type="ECO:0000256" key="16">
    <source>
        <dbReference type="PROSITE-ProRule" id="PRU00050"/>
    </source>
</evidence>
<evidence type="ECO:0000256" key="8">
    <source>
        <dbReference type="ARBA" id="ARBA00022643"/>
    </source>
</evidence>
<dbReference type="PROSITE" id="PS50113">
    <property type="entry name" value="PAC"/>
    <property type="match status" value="2"/>
</dbReference>
<dbReference type="PANTHER" id="PTHR24422">
    <property type="entry name" value="CHEMOTAXIS PROTEIN METHYLTRANSFERASE"/>
    <property type="match status" value="1"/>
</dbReference>
<keyword evidence="16" id="KW-0145">Chemotaxis</keyword>
<keyword evidence="16" id="KW-0378">Hydrolase</keyword>
<dbReference type="Pfam" id="PF08448">
    <property type="entry name" value="PAS_4"/>
    <property type="match status" value="1"/>
</dbReference>
<keyword evidence="8" id="KW-0288">FMN</keyword>
<evidence type="ECO:0000313" key="24">
    <source>
        <dbReference type="Proteomes" id="UP000256829"/>
    </source>
</evidence>
<feature type="active site" evidence="16">
    <location>
        <position position="42"/>
    </location>
</feature>
<dbReference type="InterPro" id="IPR013767">
    <property type="entry name" value="PAS_fold"/>
</dbReference>
<keyword evidence="14" id="KW-0157">Chromophore</keyword>
<dbReference type="InterPro" id="IPR036804">
    <property type="entry name" value="CheR_N_sf"/>
</dbReference>
<name>A0A3D8VGP9_9GAMM</name>
<dbReference type="CDD" id="cd02440">
    <property type="entry name" value="AdoMet_MTases"/>
    <property type="match status" value="1"/>
</dbReference>
<feature type="domain" description="PAS" evidence="19">
    <location>
        <begin position="876"/>
        <end position="940"/>
    </location>
</feature>
<keyword evidence="15" id="KW-0675">Receptor</keyword>
<evidence type="ECO:0000256" key="12">
    <source>
        <dbReference type="ARBA" id="ARBA00022777"/>
    </source>
</evidence>
<dbReference type="Pfam" id="PF01339">
    <property type="entry name" value="CheB_methylest"/>
    <property type="match status" value="1"/>
</dbReference>
<protein>
    <submittedName>
        <fullName evidence="23">PAS domain S-box protein</fullName>
    </submittedName>
</protein>
<dbReference type="InterPro" id="IPR036890">
    <property type="entry name" value="HATPase_C_sf"/>
</dbReference>
<dbReference type="SMART" id="SM00091">
    <property type="entry name" value="PAS"/>
    <property type="match status" value="3"/>
</dbReference>
<evidence type="ECO:0000256" key="3">
    <source>
        <dbReference type="ARBA" id="ARBA00022543"/>
    </source>
</evidence>
<dbReference type="GO" id="GO:0006355">
    <property type="term" value="P:regulation of DNA-templated transcription"/>
    <property type="evidence" value="ECO:0007669"/>
    <property type="project" value="InterPro"/>
</dbReference>
<dbReference type="GO" id="GO:0006935">
    <property type="term" value="P:chemotaxis"/>
    <property type="evidence" value="ECO:0007669"/>
    <property type="project" value="UniProtKB-UniRule"/>
</dbReference>
<feature type="compositionally biased region" description="Basic and acidic residues" evidence="18">
    <location>
        <begin position="1"/>
        <end position="15"/>
    </location>
</feature>
<evidence type="ECO:0000256" key="1">
    <source>
        <dbReference type="ARBA" id="ARBA00000085"/>
    </source>
</evidence>
<dbReference type="CDD" id="cd16434">
    <property type="entry name" value="CheB-CheR_fusion"/>
    <property type="match status" value="1"/>
</dbReference>
<dbReference type="PROSITE" id="PS50122">
    <property type="entry name" value="CHEB"/>
    <property type="match status" value="1"/>
</dbReference>
<dbReference type="PRINTS" id="PR00996">
    <property type="entry name" value="CHERMTFRASE"/>
</dbReference>
<dbReference type="SUPFAM" id="SSF52738">
    <property type="entry name" value="Methylesterase CheB, C-terminal domain"/>
    <property type="match status" value="1"/>
</dbReference>
<keyword evidence="6" id="KW-0716">Sensory transduction</keyword>
<feature type="active site" evidence="16">
    <location>
        <position position="161"/>
    </location>
</feature>
<dbReference type="EMBL" id="QTJR01000002">
    <property type="protein sequence ID" value="RDY68582.1"/>
    <property type="molecule type" value="Genomic_DNA"/>
</dbReference>
<dbReference type="SUPFAM" id="SSF53335">
    <property type="entry name" value="S-adenosyl-L-methionine-dependent methyltransferases"/>
    <property type="match status" value="1"/>
</dbReference>
<keyword evidence="24" id="KW-1185">Reference proteome</keyword>
<dbReference type="GO" id="GO:0005524">
    <property type="term" value="F:ATP binding"/>
    <property type="evidence" value="ECO:0007669"/>
    <property type="project" value="UniProtKB-KW"/>
</dbReference>
<dbReference type="NCBIfam" id="TIGR00229">
    <property type="entry name" value="sensory_box"/>
    <property type="match status" value="2"/>
</dbReference>
<evidence type="ECO:0000256" key="13">
    <source>
        <dbReference type="ARBA" id="ARBA00022840"/>
    </source>
</evidence>
<evidence type="ECO:0000256" key="5">
    <source>
        <dbReference type="ARBA" id="ARBA00022603"/>
    </source>
</evidence>
<dbReference type="SMART" id="SM00086">
    <property type="entry name" value="PAC"/>
    <property type="match status" value="2"/>
</dbReference>
<dbReference type="InterPro" id="IPR001610">
    <property type="entry name" value="PAC"/>
</dbReference>
<keyword evidence="12" id="KW-0418">Kinase</keyword>
<accession>A0A3D8VGP9</accession>
<evidence type="ECO:0000256" key="4">
    <source>
        <dbReference type="ARBA" id="ARBA00022553"/>
    </source>
</evidence>
<evidence type="ECO:0000256" key="15">
    <source>
        <dbReference type="ARBA" id="ARBA00023170"/>
    </source>
</evidence>
<evidence type="ECO:0000256" key="9">
    <source>
        <dbReference type="ARBA" id="ARBA00022679"/>
    </source>
</evidence>
<evidence type="ECO:0000313" key="23">
    <source>
        <dbReference type="EMBL" id="RDY68582.1"/>
    </source>
</evidence>
<gene>
    <name evidence="23" type="ORF">DX912_03490</name>
</gene>
<evidence type="ECO:0000256" key="2">
    <source>
        <dbReference type="ARBA" id="ARBA00001541"/>
    </source>
</evidence>
<dbReference type="SMART" id="SM00911">
    <property type="entry name" value="HWE_HK"/>
    <property type="match status" value="1"/>
</dbReference>
<dbReference type="PROSITE" id="PS50112">
    <property type="entry name" value="PAS"/>
    <property type="match status" value="2"/>
</dbReference>
<dbReference type="GO" id="GO:0005737">
    <property type="term" value="C:cytoplasm"/>
    <property type="evidence" value="ECO:0007669"/>
    <property type="project" value="InterPro"/>
</dbReference>
<feature type="coiled-coil region" evidence="17">
    <location>
        <begin position="678"/>
        <end position="768"/>
    </location>
</feature>
<dbReference type="InterPro" id="IPR022642">
    <property type="entry name" value="CheR_C"/>
</dbReference>
<dbReference type="PANTHER" id="PTHR24422:SF27">
    <property type="entry name" value="PROTEIN-GLUTAMATE O-METHYLTRANSFERASE"/>
    <property type="match status" value="1"/>
</dbReference>
<dbReference type="SUPFAM" id="SSF47757">
    <property type="entry name" value="Chemotaxis receptor methyltransferase CheR, N-terminal domain"/>
    <property type="match status" value="1"/>
</dbReference>
<feature type="active site" evidence="16">
    <location>
        <position position="69"/>
    </location>
</feature>
<dbReference type="Pfam" id="PF13596">
    <property type="entry name" value="PAS_10"/>
    <property type="match status" value="1"/>
</dbReference>
<dbReference type="Pfam" id="PF03705">
    <property type="entry name" value="CheR_N"/>
    <property type="match status" value="1"/>
</dbReference>
<evidence type="ECO:0000256" key="11">
    <source>
        <dbReference type="ARBA" id="ARBA00022741"/>
    </source>
</evidence>
<comment type="catalytic activity">
    <reaction evidence="1">
        <text>ATP + protein L-histidine = ADP + protein N-phospho-L-histidine.</text>
        <dbReference type="EC" id="2.7.13.3"/>
    </reaction>
</comment>
<dbReference type="GO" id="GO:0008983">
    <property type="term" value="F:protein-glutamate O-methyltransferase activity"/>
    <property type="evidence" value="ECO:0007669"/>
    <property type="project" value="UniProtKB-EC"/>
</dbReference>
<dbReference type="Gene3D" id="3.40.50.150">
    <property type="entry name" value="Vaccinia Virus protein VP39"/>
    <property type="match status" value="1"/>
</dbReference>
<comment type="catalytic activity">
    <reaction evidence="2">
        <text>L-glutamyl-[protein] + S-adenosyl-L-methionine = [protein]-L-glutamate 5-O-methyl ester + S-adenosyl-L-homocysteine</text>
        <dbReference type="Rhea" id="RHEA:24452"/>
        <dbReference type="Rhea" id="RHEA-COMP:10208"/>
        <dbReference type="Rhea" id="RHEA-COMP:10311"/>
        <dbReference type="ChEBI" id="CHEBI:29973"/>
        <dbReference type="ChEBI" id="CHEBI:57856"/>
        <dbReference type="ChEBI" id="CHEBI:59789"/>
        <dbReference type="ChEBI" id="CHEBI:82795"/>
        <dbReference type="EC" id="2.1.1.80"/>
    </reaction>
</comment>
<dbReference type="Proteomes" id="UP000256829">
    <property type="component" value="Unassembled WGS sequence"/>
</dbReference>
<dbReference type="GO" id="GO:0004673">
    <property type="term" value="F:protein histidine kinase activity"/>
    <property type="evidence" value="ECO:0007669"/>
    <property type="project" value="UniProtKB-EC"/>
</dbReference>
<dbReference type="InterPro" id="IPR000014">
    <property type="entry name" value="PAS"/>
</dbReference>
<evidence type="ECO:0000259" key="21">
    <source>
        <dbReference type="PROSITE" id="PS50122"/>
    </source>
</evidence>
<evidence type="ECO:0000259" key="20">
    <source>
        <dbReference type="PROSITE" id="PS50113"/>
    </source>
</evidence>
<dbReference type="InterPro" id="IPR029063">
    <property type="entry name" value="SAM-dependent_MTases_sf"/>
</dbReference>
<feature type="domain" description="PAS" evidence="19">
    <location>
        <begin position="1002"/>
        <end position="1072"/>
    </location>
</feature>
<feature type="domain" description="PAC" evidence="20">
    <location>
        <begin position="1075"/>
        <end position="1127"/>
    </location>
</feature>
<dbReference type="InterPro" id="IPR000700">
    <property type="entry name" value="PAS-assoc_C"/>
</dbReference>
<dbReference type="PROSITE" id="PS50123">
    <property type="entry name" value="CHER"/>
    <property type="match status" value="1"/>
</dbReference>
<evidence type="ECO:0000256" key="10">
    <source>
        <dbReference type="ARBA" id="ARBA00022691"/>
    </source>
</evidence>
<keyword evidence="3" id="KW-0600">Photoreceptor protein</keyword>
<dbReference type="Gene3D" id="1.10.155.10">
    <property type="entry name" value="Chemotaxis receptor methyltransferase CheR, N-terminal domain"/>
    <property type="match status" value="1"/>
</dbReference>
<dbReference type="InterPro" id="IPR011102">
    <property type="entry name" value="Sig_transdc_His_kinase_HWE"/>
</dbReference>
<dbReference type="SUPFAM" id="SSF57997">
    <property type="entry name" value="Tropomyosin"/>
    <property type="match status" value="1"/>
</dbReference>
<evidence type="ECO:0000259" key="22">
    <source>
        <dbReference type="PROSITE" id="PS50123"/>
    </source>
</evidence>